<dbReference type="OrthoDB" id="7063662at2"/>
<evidence type="ECO:0008006" key="4">
    <source>
        <dbReference type="Google" id="ProtNLM"/>
    </source>
</evidence>
<evidence type="ECO:0000313" key="2">
    <source>
        <dbReference type="EMBL" id="ROS00292.1"/>
    </source>
</evidence>
<evidence type="ECO:0000256" key="1">
    <source>
        <dbReference type="SAM" id="SignalP"/>
    </source>
</evidence>
<feature type="chain" id="PRO_5018162233" description="SmpA/OmlA family protein" evidence="1">
    <location>
        <begin position="22"/>
        <end position="103"/>
    </location>
</feature>
<protein>
    <recommendedName>
        <fullName evidence="4">SmpA/OmlA family protein</fullName>
    </recommendedName>
</protein>
<keyword evidence="3" id="KW-1185">Reference proteome</keyword>
<feature type="signal peptide" evidence="1">
    <location>
        <begin position="1"/>
        <end position="21"/>
    </location>
</feature>
<comment type="caution">
    <text evidence="2">The sequence shown here is derived from an EMBL/GenBank/DDBJ whole genome shotgun (WGS) entry which is preliminary data.</text>
</comment>
<gene>
    <name evidence="2" type="ORF">EDC56_2938</name>
</gene>
<sequence length="103" mass="11504">MNTLRCYCAIFTLLLCGAPHADNIIIPIASQGTENEQLPVRAMSNTDVLRLYGKPNSQSPATGTPPITRWDYDTFTVVFEYDHVVHSVRKFHATNTPSHTTVQ</sequence>
<reference evidence="2 3" key="1">
    <citation type="submission" date="2018-11" db="EMBL/GenBank/DDBJ databases">
        <title>Genomic Encyclopedia of Type Strains, Phase IV (KMG-IV): sequencing the most valuable type-strain genomes for metagenomic binning, comparative biology and taxonomic classification.</title>
        <authorList>
            <person name="Goeker M."/>
        </authorList>
    </citation>
    <scope>NUCLEOTIDE SEQUENCE [LARGE SCALE GENOMIC DNA]</scope>
    <source>
        <strain evidence="2 3">DSM 100316</strain>
    </source>
</reference>
<evidence type="ECO:0000313" key="3">
    <source>
        <dbReference type="Proteomes" id="UP000275394"/>
    </source>
</evidence>
<dbReference type="AlphaFoldDB" id="A0A3N2DKQ4"/>
<proteinExistence type="predicted"/>
<dbReference type="Proteomes" id="UP000275394">
    <property type="component" value="Unassembled WGS sequence"/>
</dbReference>
<name>A0A3N2DKQ4_9GAMM</name>
<organism evidence="2 3">
    <name type="scientific">Sinobacterium caligoides</name>
    <dbReference type="NCBI Taxonomy" id="933926"/>
    <lineage>
        <taxon>Bacteria</taxon>
        <taxon>Pseudomonadati</taxon>
        <taxon>Pseudomonadota</taxon>
        <taxon>Gammaproteobacteria</taxon>
        <taxon>Cellvibrionales</taxon>
        <taxon>Spongiibacteraceae</taxon>
        <taxon>Sinobacterium</taxon>
    </lineage>
</organism>
<accession>A0A3N2DKQ4</accession>
<dbReference type="EMBL" id="RKHR01000005">
    <property type="protein sequence ID" value="ROS00292.1"/>
    <property type="molecule type" value="Genomic_DNA"/>
</dbReference>
<dbReference type="RefSeq" id="WP_123713259.1">
    <property type="nucleotide sequence ID" value="NZ_RKHR01000005.1"/>
</dbReference>
<keyword evidence="1" id="KW-0732">Signal</keyword>